<proteinExistence type="predicted"/>
<evidence type="ECO:0000313" key="2">
    <source>
        <dbReference type="Proteomes" id="UP000654304"/>
    </source>
</evidence>
<comment type="caution">
    <text evidence="1">The sequence shown here is derived from an EMBL/GenBank/DDBJ whole genome shotgun (WGS) entry which is preliminary data.</text>
</comment>
<dbReference type="EMBL" id="JACOGD010000007">
    <property type="protein sequence ID" value="MBC3932908.1"/>
    <property type="molecule type" value="Genomic_DNA"/>
</dbReference>
<dbReference type="RefSeq" id="WP_186904500.1">
    <property type="nucleotide sequence ID" value="NZ_JACOGD010000007.1"/>
</dbReference>
<organism evidence="1 2">
    <name type="scientific">Undibacterium curvum</name>
    <dbReference type="NCBI Taxonomy" id="2762294"/>
    <lineage>
        <taxon>Bacteria</taxon>
        <taxon>Pseudomonadati</taxon>
        <taxon>Pseudomonadota</taxon>
        <taxon>Betaproteobacteria</taxon>
        <taxon>Burkholderiales</taxon>
        <taxon>Oxalobacteraceae</taxon>
        <taxon>Undibacterium</taxon>
    </lineage>
</organism>
<dbReference type="Proteomes" id="UP000654304">
    <property type="component" value="Unassembled WGS sequence"/>
</dbReference>
<gene>
    <name evidence="1" type="ORF">H8K43_14600</name>
</gene>
<protein>
    <recommendedName>
        <fullName evidence="3">Carboxypeptidase regulatory-like domain-containing protein</fullName>
    </recommendedName>
</protein>
<evidence type="ECO:0000313" key="1">
    <source>
        <dbReference type="EMBL" id="MBC3932908.1"/>
    </source>
</evidence>
<reference evidence="1 2" key="1">
    <citation type="submission" date="2020-08" db="EMBL/GenBank/DDBJ databases">
        <title>Novel species isolated from subtropical streams in China.</title>
        <authorList>
            <person name="Lu H."/>
        </authorList>
    </citation>
    <scope>NUCLEOTIDE SEQUENCE [LARGE SCALE GENOMIC DNA]</scope>
    <source>
        <strain evidence="1 2">CY22W</strain>
    </source>
</reference>
<dbReference type="PROSITE" id="PS51257">
    <property type="entry name" value="PROKAR_LIPOPROTEIN"/>
    <property type="match status" value="1"/>
</dbReference>
<evidence type="ECO:0008006" key="3">
    <source>
        <dbReference type="Google" id="ProtNLM"/>
    </source>
</evidence>
<keyword evidence="2" id="KW-1185">Reference proteome</keyword>
<accession>A0ABR7A7X9</accession>
<sequence>MNKTKFFGIACGLVVVLAGCGGFVYTSIGGTVTGLGTDGTNSLTLQNERGFLKFMTADGTFAFDVASNASYSITAAAQPKYVNCNIAGGTGKMTGEGVNNSVVVTCVPNVQLKGTLTGLPDAGKITLNTNTTDTVKNTLQDYVETVSSNGAFQLAGKYVAHGKPYVVSVSLPPAGRFCSVTNGSGTADNSKPDAAANIGVSCVPAVPVGFTVNGLNAGSSLTLSNTFGTKVDQRLVNAIGIYFFNWSLLDGTAYSVKVDTQPAGQTCTVQNPSGTVSMSNPAASAKIIVNCV</sequence>
<name>A0ABR7A7X9_9BURK</name>